<accession>A0A223NUZ4</accession>
<evidence type="ECO:0000256" key="1">
    <source>
        <dbReference type="SAM" id="Phobius"/>
    </source>
</evidence>
<feature type="transmembrane region" description="Helical" evidence="1">
    <location>
        <begin position="118"/>
        <end position="136"/>
    </location>
</feature>
<reference evidence="2 3" key="1">
    <citation type="submission" date="2017-08" db="EMBL/GenBank/DDBJ databases">
        <title>Complete genome sequence of Mucilaginibacter sp. strain BJC16-A31.</title>
        <authorList>
            <consortium name="Henan University of Science and Technology"/>
            <person name="You X."/>
        </authorList>
    </citation>
    <scope>NUCLEOTIDE SEQUENCE [LARGE SCALE GENOMIC DNA]</scope>
    <source>
        <strain evidence="2 3">BJC16-A31</strain>
    </source>
</reference>
<evidence type="ECO:0000313" key="3">
    <source>
        <dbReference type="Proteomes" id="UP000215002"/>
    </source>
</evidence>
<name>A0A223NUZ4_9SPHI</name>
<keyword evidence="1" id="KW-1133">Transmembrane helix</keyword>
<keyword evidence="3" id="KW-1185">Reference proteome</keyword>
<protein>
    <submittedName>
        <fullName evidence="2">Uncharacterized protein</fullName>
    </submittedName>
</protein>
<evidence type="ECO:0000313" key="2">
    <source>
        <dbReference type="EMBL" id="ASU33687.1"/>
    </source>
</evidence>
<feature type="transmembrane region" description="Helical" evidence="1">
    <location>
        <begin position="191"/>
        <end position="211"/>
    </location>
</feature>
<gene>
    <name evidence="2" type="ORF">MuYL_1791</name>
</gene>
<keyword evidence="1" id="KW-0812">Transmembrane</keyword>
<dbReference type="EMBL" id="CP022743">
    <property type="protein sequence ID" value="ASU33687.1"/>
    <property type="molecule type" value="Genomic_DNA"/>
</dbReference>
<feature type="transmembrane region" description="Helical" evidence="1">
    <location>
        <begin position="156"/>
        <end position="179"/>
    </location>
</feature>
<organism evidence="2 3">
    <name type="scientific">Mucilaginibacter xinganensis</name>
    <dbReference type="NCBI Taxonomy" id="1234841"/>
    <lineage>
        <taxon>Bacteria</taxon>
        <taxon>Pseudomonadati</taxon>
        <taxon>Bacteroidota</taxon>
        <taxon>Sphingobacteriia</taxon>
        <taxon>Sphingobacteriales</taxon>
        <taxon>Sphingobacteriaceae</taxon>
        <taxon>Mucilaginibacter</taxon>
    </lineage>
</organism>
<feature type="transmembrane region" description="Helical" evidence="1">
    <location>
        <begin position="94"/>
        <end position="112"/>
    </location>
</feature>
<proteinExistence type="predicted"/>
<dbReference type="RefSeq" id="WP_094570111.1">
    <property type="nucleotide sequence ID" value="NZ_CP022743.1"/>
</dbReference>
<dbReference type="OrthoDB" id="792396at2"/>
<dbReference type="KEGG" id="muc:MuYL_1791"/>
<sequence>MKPNQQQKQQLQEYLRKGLKYRETYEEVYDHILVALENKAETSSFNGTVNEIIREDFGGSKNLWRIEENFRKSVAKDMSSQFWKFFSTYMKFPLAVYTVIISAIVYYIIYNINIQPVAFERIFVLFAFLPALLVPVRYYKIGYIFKDTKKSVRDNIFVWIAQFPMRLCICSNLLLLIYHKADFSFLGSFEPLVLTIIIVAEITLSLAVIKLSSAEFKIIKSITHQQ</sequence>
<dbReference type="AlphaFoldDB" id="A0A223NUZ4"/>
<keyword evidence="1" id="KW-0472">Membrane</keyword>
<dbReference type="Proteomes" id="UP000215002">
    <property type="component" value="Chromosome"/>
</dbReference>